<dbReference type="PANTHER" id="PTHR43081:SF1">
    <property type="entry name" value="ADENYLATE CYCLASE, TERMINAL-DIFFERENTIATION SPECIFIC"/>
    <property type="match status" value="1"/>
</dbReference>
<evidence type="ECO:0000256" key="2">
    <source>
        <dbReference type="SAM" id="Phobius"/>
    </source>
</evidence>
<evidence type="ECO:0000256" key="1">
    <source>
        <dbReference type="PROSITE-ProRule" id="PRU00339"/>
    </source>
</evidence>
<sequence>MIWSSINIFVFIVSILISMKLDRMFQIIRIFACIFAFSVLCSCIPDSDRFQDFDLITQAEWSVSLGNHSKNKLEKSNIQKSFLKSKNEKLNTETNIREKESKDWKLITRFPINFNFLFSIPKQSGFHEVTVKIEFSIHSDSIFLTFLKQPTAIYFPDIGESWEFYLNGVLIRKEKYLKQTDAENLVRRSLKSVVLPIPSGVLKEGKNTILIYMIGESDLTPYIPNEHFGFYHSKGYKISSLEQIYESTSEYLDFLLYGIYIIFGIYHIYFYVIRRRDLYYLYFGLFSFFSLVYFFSSSNLIFQKFINPNPELDSSLFFRIQYSSLALIFPSFYYFLKDYFSPKEKGSLIASFFVVFLIGLFFAFLIVPFSWVHIVFKICQLLVICFSVYILFFSVQTVRKKKQDARKVLAVISVCIVFSTWELYSLVFENVKYHSTFFKFVYLFFIISLASVLVSRYVQLYKDAQLLNKYLTNQKEAFYRFVPVDFIRIIDRESPISISVGDSKEKSMTVLTSYIRNFASLSKTLPLNQTITFLNSYLSEMEGLVYKTTGFVDKYIGNEILALFGDYDERAAKENFNSADNAVESAIKMVNAIRSGKLIKNFLIPSFWNLEIGIGINTGSVILGTVGSERRIDTTVIGDAVDLSSGLRSLTALYKSKILISHHTYLRLHRMSEVGMRMIDSVILKERDQAIDIYEVIESDPEPIKEFKLKTSELLSQGILEYKSRKFDEASKIFRQLYREEPKDLISMIYLKRCKLYASKPPDENWDGVFRFQTK</sequence>
<dbReference type="Proteomes" id="UP000012153">
    <property type="component" value="Unassembled WGS sequence"/>
</dbReference>
<dbReference type="GO" id="GO:0004016">
    <property type="term" value="F:adenylate cyclase activity"/>
    <property type="evidence" value="ECO:0007669"/>
    <property type="project" value="UniProtKB-ARBA"/>
</dbReference>
<feature type="domain" description="Guanylate cyclase" evidence="3">
    <location>
        <begin position="509"/>
        <end position="648"/>
    </location>
</feature>
<dbReference type="InterPro" id="IPR019734">
    <property type="entry name" value="TPR_rpt"/>
</dbReference>
<feature type="transmembrane region" description="Helical" evidence="2">
    <location>
        <begin position="6"/>
        <end position="21"/>
    </location>
</feature>
<dbReference type="PROSITE" id="PS50005">
    <property type="entry name" value="TPR"/>
    <property type="match status" value="1"/>
</dbReference>
<feature type="transmembrane region" description="Helical" evidence="2">
    <location>
        <begin position="440"/>
        <end position="458"/>
    </location>
</feature>
<keyword evidence="2" id="KW-0812">Transmembrane</keyword>
<dbReference type="EMBL" id="AHOP02000031">
    <property type="protein sequence ID" value="EMO40455.1"/>
    <property type="molecule type" value="Genomic_DNA"/>
</dbReference>
<dbReference type="Gene3D" id="1.20.1250.20">
    <property type="entry name" value="MFS general substrate transporter like domains"/>
    <property type="match status" value="1"/>
</dbReference>
<feature type="transmembrane region" description="Helical" evidence="2">
    <location>
        <begin position="408"/>
        <end position="428"/>
    </location>
</feature>
<accession>M6U7I3</accession>
<proteinExistence type="predicted"/>
<dbReference type="AlphaFoldDB" id="M6U7I3"/>
<dbReference type="InterPro" id="IPR036259">
    <property type="entry name" value="MFS_trans_sf"/>
</dbReference>
<evidence type="ECO:0000259" key="3">
    <source>
        <dbReference type="PROSITE" id="PS50125"/>
    </source>
</evidence>
<feature type="transmembrane region" description="Helical" evidence="2">
    <location>
        <begin position="279"/>
        <end position="296"/>
    </location>
</feature>
<dbReference type="InterPro" id="IPR011623">
    <property type="entry name" value="7TMR_DISM_rcpt_extracell_dom1"/>
</dbReference>
<keyword evidence="1" id="KW-0802">TPR repeat</keyword>
<dbReference type="PROSITE" id="PS50125">
    <property type="entry name" value="GUANYLATE_CYCLASE_2"/>
    <property type="match status" value="1"/>
</dbReference>
<feature type="transmembrane region" description="Helical" evidence="2">
    <location>
        <begin position="374"/>
        <end position="396"/>
    </location>
</feature>
<feature type="transmembrane region" description="Helical" evidence="2">
    <location>
        <begin position="254"/>
        <end position="272"/>
    </location>
</feature>
<protein>
    <submittedName>
        <fullName evidence="4">7TM diverse intracellular signaling</fullName>
    </submittedName>
</protein>
<dbReference type="CDD" id="cd07302">
    <property type="entry name" value="CHD"/>
    <property type="match status" value="1"/>
</dbReference>
<evidence type="ECO:0000313" key="5">
    <source>
        <dbReference type="Proteomes" id="UP000012153"/>
    </source>
</evidence>
<dbReference type="PANTHER" id="PTHR43081">
    <property type="entry name" value="ADENYLATE CYCLASE, TERMINAL-DIFFERENTIATION SPECIFIC-RELATED"/>
    <property type="match status" value="1"/>
</dbReference>
<dbReference type="SMART" id="SM00044">
    <property type="entry name" value="CYCc"/>
    <property type="match status" value="1"/>
</dbReference>
<feature type="transmembrane region" description="Helical" evidence="2">
    <location>
        <begin position="316"/>
        <end position="336"/>
    </location>
</feature>
<feature type="transmembrane region" description="Helical" evidence="2">
    <location>
        <begin position="348"/>
        <end position="368"/>
    </location>
</feature>
<dbReference type="Pfam" id="PF00211">
    <property type="entry name" value="Guanylate_cyc"/>
    <property type="match status" value="1"/>
</dbReference>
<gene>
    <name evidence="4" type="ORF">LEP1GSC186_4300</name>
</gene>
<feature type="repeat" description="TPR" evidence="1">
    <location>
        <begin position="711"/>
        <end position="744"/>
    </location>
</feature>
<dbReference type="SUPFAM" id="SSF103473">
    <property type="entry name" value="MFS general substrate transporter"/>
    <property type="match status" value="1"/>
</dbReference>
<comment type="caution">
    <text evidence="4">The sequence shown here is derived from an EMBL/GenBank/DDBJ whole genome shotgun (WGS) entry which is preliminary data.</text>
</comment>
<dbReference type="GO" id="GO:0035556">
    <property type="term" value="P:intracellular signal transduction"/>
    <property type="evidence" value="ECO:0007669"/>
    <property type="project" value="InterPro"/>
</dbReference>
<dbReference type="SUPFAM" id="SSF55073">
    <property type="entry name" value="Nucleotide cyclase"/>
    <property type="match status" value="1"/>
</dbReference>
<organism evidence="4 5">
    <name type="scientific">Leptospira noguchii serovar Autumnalis str. ZUN142</name>
    <dbReference type="NCBI Taxonomy" id="1085540"/>
    <lineage>
        <taxon>Bacteria</taxon>
        <taxon>Pseudomonadati</taxon>
        <taxon>Spirochaetota</taxon>
        <taxon>Spirochaetia</taxon>
        <taxon>Leptospirales</taxon>
        <taxon>Leptospiraceae</taxon>
        <taxon>Leptospira</taxon>
    </lineage>
</organism>
<keyword evidence="2" id="KW-1133">Transmembrane helix</keyword>
<dbReference type="Pfam" id="PF07695">
    <property type="entry name" value="7TMR-DISM_7TM"/>
    <property type="match status" value="1"/>
</dbReference>
<dbReference type="GO" id="GO:0006171">
    <property type="term" value="P:cAMP biosynthetic process"/>
    <property type="evidence" value="ECO:0007669"/>
    <property type="project" value="TreeGrafter"/>
</dbReference>
<keyword evidence="2" id="KW-0472">Membrane</keyword>
<reference evidence="4 5" key="1">
    <citation type="submission" date="2013-01" db="EMBL/GenBank/DDBJ databases">
        <authorList>
            <person name="Harkins D.M."/>
            <person name="Durkin A.S."/>
            <person name="Brinkac L.M."/>
            <person name="Haft D.H."/>
            <person name="Selengut J.D."/>
            <person name="Sanka R."/>
            <person name="DePew J."/>
            <person name="Purushe J."/>
            <person name="Matthias M.A."/>
            <person name="Vinetz J.M."/>
            <person name="Sutton G.G."/>
            <person name="Nierman W.C."/>
            <person name="Fouts D.E."/>
        </authorList>
    </citation>
    <scope>NUCLEOTIDE SEQUENCE [LARGE SCALE GENOMIC DNA]</scope>
    <source>
        <strain evidence="4 5">ZUN142</strain>
    </source>
</reference>
<name>M6U7I3_9LEPT</name>
<dbReference type="InterPro" id="IPR001054">
    <property type="entry name" value="A/G_cyclase"/>
</dbReference>
<dbReference type="InterPro" id="IPR050697">
    <property type="entry name" value="Adenylyl/Guanylyl_Cyclase_3/4"/>
</dbReference>
<evidence type="ECO:0000313" key="4">
    <source>
        <dbReference type="EMBL" id="EMO40455.1"/>
    </source>
</evidence>
<dbReference type="InterPro" id="IPR029787">
    <property type="entry name" value="Nucleotide_cyclase"/>
</dbReference>
<dbReference type="Gene3D" id="3.30.70.1230">
    <property type="entry name" value="Nucleotide cyclase"/>
    <property type="match status" value="1"/>
</dbReference>